<dbReference type="AlphaFoldDB" id="A0A915KAW4"/>
<sequence>MAAASIAIASEHVASSLATVNYILCRHLLKIPNLIMKRWTDNLASETKIGKAKLLENLATYAGDSRSSLMKHHLTRIDAKLKNQTNSNEIPSSQNNRTKQTKYFPIQLQHPIIKKITNSHLSSAKKHP</sequence>
<protein>
    <submittedName>
        <fullName evidence="2">Uncharacterized protein</fullName>
    </submittedName>
</protein>
<name>A0A915KAW4_ROMCU</name>
<reference evidence="2" key="1">
    <citation type="submission" date="2022-11" db="UniProtKB">
        <authorList>
            <consortium name="WormBaseParasite"/>
        </authorList>
    </citation>
    <scope>IDENTIFICATION</scope>
</reference>
<evidence type="ECO:0000313" key="2">
    <source>
        <dbReference type="WBParaSite" id="nRc.2.0.1.t35918-RA"/>
    </source>
</evidence>
<accession>A0A915KAW4</accession>
<dbReference type="Proteomes" id="UP000887565">
    <property type="component" value="Unplaced"/>
</dbReference>
<organism evidence="1 2">
    <name type="scientific">Romanomermis culicivorax</name>
    <name type="common">Nematode worm</name>
    <dbReference type="NCBI Taxonomy" id="13658"/>
    <lineage>
        <taxon>Eukaryota</taxon>
        <taxon>Metazoa</taxon>
        <taxon>Ecdysozoa</taxon>
        <taxon>Nematoda</taxon>
        <taxon>Enoplea</taxon>
        <taxon>Dorylaimia</taxon>
        <taxon>Mermithida</taxon>
        <taxon>Mermithoidea</taxon>
        <taxon>Mermithidae</taxon>
        <taxon>Romanomermis</taxon>
    </lineage>
</organism>
<keyword evidence="1" id="KW-1185">Reference proteome</keyword>
<evidence type="ECO:0000313" key="1">
    <source>
        <dbReference type="Proteomes" id="UP000887565"/>
    </source>
</evidence>
<proteinExistence type="predicted"/>
<dbReference type="WBParaSite" id="nRc.2.0.1.t35918-RA">
    <property type="protein sequence ID" value="nRc.2.0.1.t35918-RA"/>
    <property type="gene ID" value="nRc.2.0.1.g35918"/>
</dbReference>